<evidence type="ECO:0000256" key="3">
    <source>
        <dbReference type="ARBA" id="ARBA00008281"/>
    </source>
</evidence>
<gene>
    <name evidence="11" type="ORF">SAMN02745134_00437</name>
</gene>
<feature type="transmembrane region" description="Helical" evidence="10">
    <location>
        <begin position="12"/>
        <end position="37"/>
    </location>
</feature>
<dbReference type="STRING" id="1121291.SAMN02745134_00437"/>
<keyword evidence="11" id="KW-0966">Cell projection</keyword>
<accession>A0A1W1X1V8</accession>
<dbReference type="RefSeq" id="WP_084113624.1">
    <property type="nucleotide sequence ID" value="NZ_FWXH01000002.1"/>
</dbReference>
<keyword evidence="4 10" id="KW-1003">Cell membrane</keyword>
<name>A0A1W1X1V8_9CLOT</name>
<comment type="function">
    <text evidence="1 10">Controls the rotational direction of flagella during chemotaxis.</text>
</comment>
<evidence type="ECO:0000256" key="8">
    <source>
        <dbReference type="ARBA" id="ARBA00022989"/>
    </source>
</evidence>
<dbReference type="GO" id="GO:0009425">
    <property type="term" value="C:bacterial-type flagellum basal body"/>
    <property type="evidence" value="ECO:0007669"/>
    <property type="project" value="InterPro"/>
</dbReference>
<dbReference type="PANTHER" id="PTHR35091">
    <property type="entry name" value="FLAGELLAR PROTEIN FLIL"/>
    <property type="match status" value="1"/>
</dbReference>
<evidence type="ECO:0000313" key="12">
    <source>
        <dbReference type="Proteomes" id="UP000192468"/>
    </source>
</evidence>
<evidence type="ECO:0000256" key="5">
    <source>
        <dbReference type="ARBA" id="ARBA00022500"/>
    </source>
</evidence>
<evidence type="ECO:0000256" key="10">
    <source>
        <dbReference type="RuleBase" id="RU364125"/>
    </source>
</evidence>
<keyword evidence="6 10" id="KW-0812">Transmembrane</keyword>
<keyword evidence="11" id="KW-0969">Cilium</keyword>
<dbReference type="InterPro" id="IPR005503">
    <property type="entry name" value="FliL"/>
</dbReference>
<evidence type="ECO:0000256" key="7">
    <source>
        <dbReference type="ARBA" id="ARBA00022779"/>
    </source>
</evidence>
<keyword evidence="8 10" id="KW-1133">Transmembrane helix</keyword>
<proteinExistence type="inferred from homology"/>
<dbReference type="AlphaFoldDB" id="A0A1W1X1V8"/>
<protein>
    <recommendedName>
        <fullName evidence="10">Flagellar protein FliL</fullName>
    </recommendedName>
</protein>
<evidence type="ECO:0000256" key="1">
    <source>
        <dbReference type="ARBA" id="ARBA00002254"/>
    </source>
</evidence>
<dbReference type="GO" id="GO:0005886">
    <property type="term" value="C:plasma membrane"/>
    <property type="evidence" value="ECO:0007669"/>
    <property type="project" value="UniProtKB-SubCell"/>
</dbReference>
<organism evidence="11 12">
    <name type="scientific">Clostridium acidisoli DSM 12555</name>
    <dbReference type="NCBI Taxonomy" id="1121291"/>
    <lineage>
        <taxon>Bacteria</taxon>
        <taxon>Bacillati</taxon>
        <taxon>Bacillota</taxon>
        <taxon>Clostridia</taxon>
        <taxon>Eubacteriales</taxon>
        <taxon>Clostridiaceae</taxon>
        <taxon>Clostridium</taxon>
    </lineage>
</organism>
<evidence type="ECO:0000313" key="11">
    <source>
        <dbReference type="EMBL" id="SMC17823.1"/>
    </source>
</evidence>
<dbReference type="GO" id="GO:0006935">
    <property type="term" value="P:chemotaxis"/>
    <property type="evidence" value="ECO:0007669"/>
    <property type="project" value="UniProtKB-KW"/>
</dbReference>
<dbReference type="Proteomes" id="UP000192468">
    <property type="component" value="Unassembled WGS sequence"/>
</dbReference>
<dbReference type="Pfam" id="PF03748">
    <property type="entry name" value="FliL"/>
    <property type="match status" value="1"/>
</dbReference>
<dbReference type="EMBL" id="FWXH01000002">
    <property type="protein sequence ID" value="SMC17823.1"/>
    <property type="molecule type" value="Genomic_DNA"/>
</dbReference>
<keyword evidence="5 10" id="KW-0145">Chemotaxis</keyword>
<evidence type="ECO:0000256" key="4">
    <source>
        <dbReference type="ARBA" id="ARBA00022475"/>
    </source>
</evidence>
<dbReference type="PANTHER" id="PTHR35091:SF2">
    <property type="entry name" value="FLAGELLAR PROTEIN FLIL"/>
    <property type="match status" value="1"/>
</dbReference>
<keyword evidence="11" id="KW-0282">Flagellum</keyword>
<evidence type="ECO:0000256" key="9">
    <source>
        <dbReference type="ARBA" id="ARBA00023136"/>
    </source>
</evidence>
<comment type="similarity">
    <text evidence="3 10">Belongs to the FliL family.</text>
</comment>
<evidence type="ECO:0000256" key="2">
    <source>
        <dbReference type="ARBA" id="ARBA00004162"/>
    </source>
</evidence>
<comment type="subcellular location">
    <subcellularLocation>
        <location evidence="2">Cell membrane</location>
        <topology evidence="2">Single-pass membrane protein</topology>
    </subcellularLocation>
</comment>
<keyword evidence="9 10" id="KW-0472">Membrane</keyword>
<dbReference type="OrthoDB" id="166089at2"/>
<evidence type="ECO:0000256" key="6">
    <source>
        <dbReference type="ARBA" id="ARBA00022692"/>
    </source>
</evidence>
<reference evidence="11 12" key="1">
    <citation type="submission" date="2017-04" db="EMBL/GenBank/DDBJ databases">
        <authorList>
            <person name="Afonso C.L."/>
            <person name="Miller P.J."/>
            <person name="Scott M.A."/>
            <person name="Spackman E."/>
            <person name="Goraichik I."/>
            <person name="Dimitrov K.M."/>
            <person name="Suarez D.L."/>
            <person name="Swayne D.E."/>
        </authorList>
    </citation>
    <scope>NUCLEOTIDE SEQUENCE [LARGE SCALE GENOMIC DNA]</scope>
    <source>
        <strain evidence="11 12">DSM 12555</strain>
    </source>
</reference>
<keyword evidence="7 10" id="KW-0283">Flagellar rotation</keyword>
<dbReference type="GO" id="GO:0071978">
    <property type="term" value="P:bacterial-type flagellum-dependent swarming motility"/>
    <property type="evidence" value="ECO:0007669"/>
    <property type="project" value="TreeGrafter"/>
</dbReference>
<keyword evidence="12" id="KW-1185">Reference proteome</keyword>
<sequence>MSEKNKKEKKGGVPIIVVILLLVIIILGGAFGAYMLLFNKSSSKTANNTANTVTVDSTEQATLSLDETIINLADTDSQRYVKVKVSFGYDSTNSKLTAEVTSTDADKKPIFADSVISILRNKKSTDLTGKNLDAIKQEILNTVNPYLKNGKFSNVYFDELVVQ</sequence>